<dbReference type="Proteomes" id="UP000189701">
    <property type="component" value="Unplaced"/>
</dbReference>
<reference evidence="3" key="2">
    <citation type="submission" date="2025-08" db="UniProtKB">
        <authorList>
            <consortium name="RefSeq"/>
        </authorList>
    </citation>
    <scope>IDENTIFICATION</scope>
    <source>
        <tissue evidence="3">Leaf</tissue>
    </source>
</reference>
<feature type="non-terminal residue" evidence="3">
    <location>
        <position position="233"/>
    </location>
</feature>
<dbReference type="PANTHER" id="PTHR48475:SF1">
    <property type="entry name" value="RNASE H TYPE-1 DOMAIN-CONTAINING PROTEIN"/>
    <property type="match status" value="1"/>
</dbReference>
<feature type="region of interest" description="Disordered" evidence="1">
    <location>
        <begin position="207"/>
        <end position="233"/>
    </location>
</feature>
<dbReference type="InterPro" id="IPR036397">
    <property type="entry name" value="RNaseH_sf"/>
</dbReference>
<gene>
    <name evidence="3" type="primary">LOC104228861</name>
</gene>
<dbReference type="PANTHER" id="PTHR48475">
    <property type="entry name" value="RIBONUCLEASE H"/>
    <property type="match status" value="1"/>
</dbReference>
<sequence>MAIKSQELADFVTDFSSKIMPEVEREVVHASPQIQDLWILYTDDASNTSGSGLGLVLEVPIGEVIRQSVRYPDMTNNEAEYKAVIVGLRLALKYGDSKLPDDKKEAKKLRMQAARTTPKTSTREMPYSLVYGTDAIILVDVGDPSLRYSHESEPRNDESRRQELDEAEERRDMAYIRMVAQKQQAEHYDNKKAKVRPLKVRDYMLKAKTQASRDTREGKLRANWDGPYKVTPA</sequence>
<accession>A0A1U7WYG1</accession>
<evidence type="ECO:0000313" key="3">
    <source>
        <dbReference type="RefSeq" id="XP_009779709.1"/>
    </source>
</evidence>
<dbReference type="RefSeq" id="XP_009779709.1">
    <property type="nucleotide sequence ID" value="XM_009781407.1"/>
</dbReference>
<organism evidence="2 3">
    <name type="scientific">Nicotiana sylvestris</name>
    <name type="common">Wood tobacco</name>
    <name type="synonym">South American tobacco</name>
    <dbReference type="NCBI Taxonomy" id="4096"/>
    <lineage>
        <taxon>Eukaryota</taxon>
        <taxon>Viridiplantae</taxon>
        <taxon>Streptophyta</taxon>
        <taxon>Embryophyta</taxon>
        <taxon>Tracheophyta</taxon>
        <taxon>Spermatophyta</taxon>
        <taxon>Magnoliopsida</taxon>
        <taxon>eudicotyledons</taxon>
        <taxon>Gunneridae</taxon>
        <taxon>Pentapetalae</taxon>
        <taxon>asterids</taxon>
        <taxon>lamiids</taxon>
        <taxon>Solanales</taxon>
        <taxon>Solanaceae</taxon>
        <taxon>Nicotianoideae</taxon>
        <taxon>Nicotianeae</taxon>
        <taxon>Nicotiana</taxon>
    </lineage>
</organism>
<reference evidence="2" key="1">
    <citation type="journal article" date="2013" name="Genome Biol.">
        <title>Reference genomes and transcriptomes of Nicotiana sylvestris and Nicotiana tomentosiformis.</title>
        <authorList>
            <person name="Sierro N."/>
            <person name="Battey J.N."/>
            <person name="Ouadi S."/>
            <person name="Bovet L."/>
            <person name="Goepfert S."/>
            <person name="Bakaher N."/>
            <person name="Peitsch M.C."/>
            <person name="Ivanov N.V."/>
        </authorList>
    </citation>
    <scope>NUCLEOTIDE SEQUENCE [LARGE SCALE GENOMIC DNA]</scope>
</reference>
<dbReference type="eggNOG" id="KOG0017">
    <property type="taxonomic scope" value="Eukaryota"/>
</dbReference>
<feature type="compositionally biased region" description="Basic and acidic residues" evidence="1">
    <location>
        <begin position="148"/>
        <end position="169"/>
    </location>
</feature>
<dbReference type="Gene3D" id="3.30.420.10">
    <property type="entry name" value="Ribonuclease H-like superfamily/Ribonuclease H"/>
    <property type="match status" value="1"/>
</dbReference>
<keyword evidence="2" id="KW-1185">Reference proteome</keyword>
<dbReference type="SUPFAM" id="SSF53098">
    <property type="entry name" value="Ribonuclease H-like"/>
    <property type="match status" value="1"/>
</dbReference>
<dbReference type="InterPro" id="IPR012337">
    <property type="entry name" value="RNaseH-like_sf"/>
</dbReference>
<dbReference type="GO" id="GO:0003676">
    <property type="term" value="F:nucleic acid binding"/>
    <property type="evidence" value="ECO:0007669"/>
    <property type="project" value="InterPro"/>
</dbReference>
<evidence type="ECO:0000256" key="1">
    <source>
        <dbReference type="SAM" id="MobiDB-lite"/>
    </source>
</evidence>
<proteinExistence type="predicted"/>
<feature type="compositionally biased region" description="Basic and acidic residues" evidence="1">
    <location>
        <begin position="207"/>
        <end position="222"/>
    </location>
</feature>
<feature type="region of interest" description="Disordered" evidence="1">
    <location>
        <begin position="103"/>
        <end position="122"/>
    </location>
</feature>
<name>A0A1U7WYG1_NICSY</name>
<dbReference type="AlphaFoldDB" id="A0A1U7WYG1"/>
<feature type="region of interest" description="Disordered" evidence="1">
    <location>
        <begin position="147"/>
        <end position="169"/>
    </location>
</feature>
<evidence type="ECO:0000313" key="2">
    <source>
        <dbReference type="Proteomes" id="UP000189701"/>
    </source>
</evidence>
<protein>
    <submittedName>
        <fullName evidence="3">Uncharacterized protein LOC104228861</fullName>
    </submittedName>
</protein>